<evidence type="ECO:0000256" key="4">
    <source>
        <dbReference type="ARBA" id="ARBA00022989"/>
    </source>
</evidence>
<keyword evidence="2" id="KW-1003">Cell membrane</keyword>
<dbReference type="InterPro" id="IPR025857">
    <property type="entry name" value="MacB_PCD"/>
</dbReference>
<comment type="similarity">
    <text evidence="6">Belongs to the ABC-4 integral membrane protein family.</text>
</comment>
<organism evidence="10 11">
    <name type="scientific">Granulicella aggregans</name>
    <dbReference type="NCBI Taxonomy" id="474949"/>
    <lineage>
        <taxon>Bacteria</taxon>
        <taxon>Pseudomonadati</taxon>
        <taxon>Acidobacteriota</taxon>
        <taxon>Terriglobia</taxon>
        <taxon>Terriglobales</taxon>
        <taxon>Acidobacteriaceae</taxon>
        <taxon>Granulicella</taxon>
    </lineage>
</organism>
<feature type="transmembrane region" description="Helical" evidence="7">
    <location>
        <begin position="430"/>
        <end position="454"/>
    </location>
</feature>
<feature type="transmembrane region" description="Helical" evidence="7">
    <location>
        <begin position="759"/>
        <end position="778"/>
    </location>
</feature>
<evidence type="ECO:0000256" key="1">
    <source>
        <dbReference type="ARBA" id="ARBA00004651"/>
    </source>
</evidence>
<evidence type="ECO:0000256" key="6">
    <source>
        <dbReference type="ARBA" id="ARBA00038076"/>
    </source>
</evidence>
<feature type="transmembrane region" description="Helical" evidence="7">
    <location>
        <begin position="377"/>
        <end position="409"/>
    </location>
</feature>
<dbReference type="AlphaFoldDB" id="A0A7W7ZKI3"/>
<feature type="transmembrane region" description="Helical" evidence="7">
    <location>
        <begin position="343"/>
        <end position="365"/>
    </location>
</feature>
<feature type="transmembrane region" description="Helical" evidence="7">
    <location>
        <begin position="704"/>
        <end position="726"/>
    </location>
</feature>
<reference evidence="10 11" key="1">
    <citation type="submission" date="2020-08" db="EMBL/GenBank/DDBJ databases">
        <title>Genomic Encyclopedia of Type Strains, Phase IV (KMG-V): Genome sequencing to study the core and pangenomes of soil and plant-associated prokaryotes.</title>
        <authorList>
            <person name="Whitman W."/>
        </authorList>
    </citation>
    <scope>NUCLEOTIDE SEQUENCE [LARGE SCALE GENOMIC DNA]</scope>
    <source>
        <strain evidence="10 11">M8UP14</strain>
    </source>
</reference>
<dbReference type="PANTHER" id="PTHR30572:SF4">
    <property type="entry name" value="ABC TRANSPORTER PERMEASE YTRF"/>
    <property type="match status" value="1"/>
</dbReference>
<keyword evidence="10" id="KW-0449">Lipoprotein</keyword>
<dbReference type="InterPro" id="IPR050250">
    <property type="entry name" value="Macrolide_Exporter_MacB"/>
</dbReference>
<evidence type="ECO:0000313" key="10">
    <source>
        <dbReference type="EMBL" id="MBB5061274.1"/>
    </source>
</evidence>
<evidence type="ECO:0000259" key="9">
    <source>
        <dbReference type="Pfam" id="PF12704"/>
    </source>
</evidence>
<feature type="transmembrane region" description="Helical" evidence="7">
    <location>
        <begin position="286"/>
        <end position="312"/>
    </location>
</feature>
<feature type="domain" description="MacB-like periplasmic core" evidence="9">
    <location>
        <begin position="98"/>
        <end position="206"/>
    </location>
</feature>
<evidence type="ECO:0000256" key="2">
    <source>
        <dbReference type="ARBA" id="ARBA00022475"/>
    </source>
</evidence>
<evidence type="ECO:0000313" key="11">
    <source>
        <dbReference type="Proteomes" id="UP000540989"/>
    </source>
</evidence>
<proteinExistence type="inferred from homology"/>
<accession>A0A7W7ZKI3</accession>
<dbReference type="RefSeq" id="WP_184224074.1">
    <property type="nucleotide sequence ID" value="NZ_JACHIP010000034.1"/>
</dbReference>
<evidence type="ECO:0000256" key="3">
    <source>
        <dbReference type="ARBA" id="ARBA00022692"/>
    </source>
</evidence>
<keyword evidence="4 7" id="KW-1133">Transmembrane helix</keyword>
<comment type="subcellular location">
    <subcellularLocation>
        <location evidence="1">Cell membrane</location>
        <topology evidence="1">Multi-pass membrane protein</topology>
    </subcellularLocation>
</comment>
<gene>
    <name evidence="10" type="ORF">HDF16_006010</name>
</gene>
<feature type="domain" description="ABC3 transporter permease C-terminal" evidence="8">
    <location>
        <begin position="710"/>
        <end position="822"/>
    </location>
</feature>
<keyword evidence="5 7" id="KW-0472">Membrane</keyword>
<evidence type="ECO:0000256" key="7">
    <source>
        <dbReference type="SAM" id="Phobius"/>
    </source>
</evidence>
<sequence>MSIASITISRELRRLFRRSRWLTLFTAALLGLGSACSGVSTFLLAVLSSNSAPGLIPGAHLTVAEQMPQSGSVPIPWVTLKNLGIAPTSDVGFAAYSQPIHLTLDVGDHREVATVAGTTPSLFTQFTEPLSRGSTFTFIDNSVAGADEAIMSMKMASRIFGSPSSAIQKLIILNGRTLRVIGVAPASFQGFWEPTDLWLTPYTFALLDLGLSRTGNASASSGDVMLDKHWDEYPVFFVLAESHVHNAAILRSLVMSRVARLPSNTLPLEVSDGVTRDPLKDHELYVWARMMLIMSSLLLAVVCCNVCGILLAEVPIRREELRLRQVLGASPLRLFVEELTRPGLIIGSGLVAGCVMYSVAVTSLIRREGDLLGHTGVTLFALVAGVIASSGLIGVCGLVAAMIPAVRLLKDTGLPRPSTTSTESKVSRTFIILLVVLEVSCAVMALTVSGQLALAVSATANQDVGFAVDGLTTVEMGPAQGSSGFTFITSGEKSFPLQRLAASVISDGLRIPGVQSVSASSCAPLGLSMKTIIINPSESPGSDERAVSYCVVSRTFFSTLENTLVRGRLFTDDVMTGEASEVVLNQKLADTLFGGSDPIGRTVMLHHPVWDLEVSARVIGISRDLRFAGGAESATPSVFLPLRGNLFTLATPLYFTFRGGAGPRQARQLVDDVAARTMPNVAAVRVAEVREELIQRERPQYLRVLFTFIGAVMTGGVSAVGLYGLLLHMVRSRRREIAIRMCFGLTRGKANLMLIKQSLIIAIAGGLTGILGARIIVVTYVHRTIGIDVWSTYCALFVTVTAIAGALLLSIVPAIEMRRAQPSELLRGE</sequence>
<feature type="transmembrane region" description="Helical" evidence="7">
    <location>
        <begin position="790"/>
        <end position="812"/>
    </location>
</feature>
<feature type="domain" description="MacB-like periplasmic core" evidence="9">
    <location>
        <begin position="439"/>
        <end position="670"/>
    </location>
</feature>
<protein>
    <submittedName>
        <fullName evidence="10">ABC-type lipoprotein release transport system permease subunit</fullName>
    </submittedName>
</protein>
<comment type="caution">
    <text evidence="10">The sequence shown here is derived from an EMBL/GenBank/DDBJ whole genome shotgun (WGS) entry which is preliminary data.</text>
</comment>
<dbReference type="InterPro" id="IPR003838">
    <property type="entry name" value="ABC3_permease_C"/>
</dbReference>
<dbReference type="EMBL" id="JACHIP010000034">
    <property type="protein sequence ID" value="MBB5061274.1"/>
    <property type="molecule type" value="Genomic_DNA"/>
</dbReference>
<evidence type="ECO:0000259" key="8">
    <source>
        <dbReference type="Pfam" id="PF02687"/>
    </source>
</evidence>
<dbReference type="GO" id="GO:0005886">
    <property type="term" value="C:plasma membrane"/>
    <property type="evidence" value="ECO:0007669"/>
    <property type="project" value="UniProtKB-SubCell"/>
</dbReference>
<dbReference type="Proteomes" id="UP000540989">
    <property type="component" value="Unassembled WGS sequence"/>
</dbReference>
<keyword evidence="11" id="KW-1185">Reference proteome</keyword>
<dbReference type="Pfam" id="PF02687">
    <property type="entry name" value="FtsX"/>
    <property type="match status" value="1"/>
</dbReference>
<dbReference type="GO" id="GO:0022857">
    <property type="term" value="F:transmembrane transporter activity"/>
    <property type="evidence" value="ECO:0007669"/>
    <property type="project" value="TreeGrafter"/>
</dbReference>
<dbReference type="PANTHER" id="PTHR30572">
    <property type="entry name" value="MEMBRANE COMPONENT OF TRANSPORTER-RELATED"/>
    <property type="match status" value="1"/>
</dbReference>
<evidence type="ECO:0000256" key="5">
    <source>
        <dbReference type="ARBA" id="ARBA00023136"/>
    </source>
</evidence>
<keyword evidence="3 7" id="KW-0812">Transmembrane</keyword>
<name>A0A7W7ZKI3_9BACT</name>
<dbReference type="Pfam" id="PF12704">
    <property type="entry name" value="MacB_PCD"/>
    <property type="match status" value="2"/>
</dbReference>